<feature type="compositionally biased region" description="Low complexity" evidence="1">
    <location>
        <begin position="242"/>
        <end position="260"/>
    </location>
</feature>
<reference evidence="2" key="1">
    <citation type="journal article" date="2020" name="New Phytol.">
        <title>Comparative genomics reveals dynamic genome evolution in host specialist ectomycorrhizal fungi.</title>
        <authorList>
            <person name="Lofgren L.A."/>
            <person name="Nguyen N.H."/>
            <person name="Vilgalys R."/>
            <person name="Ruytinx J."/>
            <person name="Liao H.L."/>
            <person name="Branco S."/>
            <person name="Kuo A."/>
            <person name="LaButti K."/>
            <person name="Lipzen A."/>
            <person name="Andreopoulos W."/>
            <person name="Pangilinan J."/>
            <person name="Riley R."/>
            <person name="Hundley H."/>
            <person name="Na H."/>
            <person name="Barry K."/>
            <person name="Grigoriev I.V."/>
            <person name="Stajich J.E."/>
            <person name="Kennedy P.G."/>
        </authorList>
    </citation>
    <scope>NUCLEOTIDE SEQUENCE</scope>
    <source>
        <strain evidence="2">DOB743</strain>
    </source>
</reference>
<evidence type="ECO:0000313" key="2">
    <source>
        <dbReference type="EMBL" id="KAG1777749.1"/>
    </source>
</evidence>
<evidence type="ECO:0000256" key="1">
    <source>
        <dbReference type="SAM" id="MobiDB-lite"/>
    </source>
</evidence>
<comment type="caution">
    <text evidence="2">The sequence shown here is derived from an EMBL/GenBank/DDBJ whole genome shotgun (WGS) entry which is preliminary data.</text>
</comment>
<name>A0A9P7D348_9AGAM</name>
<protein>
    <submittedName>
        <fullName evidence="2">Uncharacterized protein</fullName>
    </submittedName>
</protein>
<evidence type="ECO:0000313" key="3">
    <source>
        <dbReference type="Proteomes" id="UP000714275"/>
    </source>
</evidence>
<feature type="region of interest" description="Disordered" evidence="1">
    <location>
        <begin position="361"/>
        <end position="381"/>
    </location>
</feature>
<feature type="compositionally biased region" description="Basic and acidic residues" evidence="1">
    <location>
        <begin position="362"/>
        <end position="374"/>
    </location>
</feature>
<dbReference type="OrthoDB" id="3363386at2759"/>
<dbReference type="EMBL" id="JABBWD010000019">
    <property type="protein sequence ID" value="KAG1777749.1"/>
    <property type="molecule type" value="Genomic_DNA"/>
</dbReference>
<feature type="region of interest" description="Disordered" evidence="1">
    <location>
        <begin position="209"/>
        <end position="300"/>
    </location>
</feature>
<organism evidence="2 3">
    <name type="scientific">Suillus placidus</name>
    <dbReference type="NCBI Taxonomy" id="48579"/>
    <lineage>
        <taxon>Eukaryota</taxon>
        <taxon>Fungi</taxon>
        <taxon>Dikarya</taxon>
        <taxon>Basidiomycota</taxon>
        <taxon>Agaricomycotina</taxon>
        <taxon>Agaricomycetes</taxon>
        <taxon>Agaricomycetidae</taxon>
        <taxon>Boletales</taxon>
        <taxon>Suillineae</taxon>
        <taxon>Suillaceae</taxon>
        <taxon>Suillus</taxon>
    </lineage>
</organism>
<accession>A0A9P7D348</accession>
<feature type="compositionally biased region" description="Polar residues" evidence="1">
    <location>
        <begin position="127"/>
        <end position="142"/>
    </location>
</feature>
<gene>
    <name evidence="2" type="ORF">EV702DRAFT_221302</name>
</gene>
<proteinExistence type="predicted"/>
<keyword evidence="3" id="KW-1185">Reference proteome</keyword>
<dbReference type="AlphaFoldDB" id="A0A9P7D348"/>
<sequence length="410" mass="45081">MWSEEKDVVHVDASHQLRRIRRSHRLLSTYHDSGSKLFSGQWSPWISHDSGPDLDSDLKHIADLIVPQELGRPRSVRPTRIKFIIELCVLYLNRAPLQLMFPVPPNIMVAVLRSPTQSPVLAAQHLPPSSTSRASNPHTHSASVPMRRIRFAPLPEPTAQVDNSSAIMDTHLRALSPLSSNIVSVQYIAPSKQKPKSYLSRQFNLFKRSSTDPTAHRPPPYDFGAPLSRSAIPSNGSQPKYLSTAPSLSSSQTRSSTNSLGPGGDHHAIPQNLSPSHPTSPPTRPKVHKNGMHMFNGRAYGSKRQPLTNFLANVRDEPEFVEWGYGGMGSISCSSDSKYSVLAKGAPALLSHGHAQKVAVGRGHDGAARERKDGVGVSDLARGDGDDWSGMAWVRKRRQERERLARGNTC</sequence>
<feature type="region of interest" description="Disordered" evidence="1">
    <location>
        <begin position="122"/>
        <end position="144"/>
    </location>
</feature>
<feature type="compositionally biased region" description="Polar residues" evidence="1">
    <location>
        <begin position="231"/>
        <end position="241"/>
    </location>
</feature>
<dbReference type="Proteomes" id="UP000714275">
    <property type="component" value="Unassembled WGS sequence"/>
</dbReference>